<evidence type="ECO:0000313" key="5">
    <source>
        <dbReference type="Proteomes" id="UP000464468"/>
    </source>
</evidence>
<dbReference type="AlphaFoldDB" id="A0A7Z2NTZ5"/>
<dbReference type="PANTHER" id="PTHR24104:SF25">
    <property type="entry name" value="PROTEIN LIN-41"/>
    <property type="match status" value="1"/>
</dbReference>
<dbReference type="PROSITE" id="PS51125">
    <property type="entry name" value="NHL"/>
    <property type="match status" value="1"/>
</dbReference>
<organism evidence="4 5">
    <name type="scientific">Sphingomonas changnyeongensis</name>
    <dbReference type="NCBI Taxonomy" id="2698679"/>
    <lineage>
        <taxon>Bacteria</taxon>
        <taxon>Pseudomonadati</taxon>
        <taxon>Pseudomonadota</taxon>
        <taxon>Alphaproteobacteria</taxon>
        <taxon>Sphingomonadales</taxon>
        <taxon>Sphingomonadaceae</taxon>
        <taxon>Sphingomonas</taxon>
    </lineage>
</organism>
<sequence length="326" mass="33983">MRQWPGAMAAILWGGVAAGPVAGAQDAPPGAFEAGAPLGVTVDGRHQPMSSNVRVFGAIVSAESCIYDRSRRLIMVVSRGAAQTEAPNDGFVSLLNPDGSVHTAKWIGASRAGLILNQPFGSDIQGGRLYLADSDGGTADGAARVSVIRVFDVASGAPVRAIRVPDSPWFNDIAVAPDGTIYATQTGSPDGRVPMRVYRIDADGTARVLVDGAPLSLPNGIALDPDGNIVVVNLGNRDVLTFSPSGKLLNTEQAAQSGNDGLVILPDGTRYISSVREGGIQRMRPGRPAELIARNIPSAASMCHDPDRNQLIIPMNPNNAVAIVRL</sequence>
<dbReference type="InterPro" id="IPR050952">
    <property type="entry name" value="TRIM-NHL_E3_ligases"/>
</dbReference>
<reference evidence="4 5" key="1">
    <citation type="submission" date="2020-01" db="EMBL/GenBank/DDBJ databases">
        <title>Sphingomonas sp. C33 whole genome sequece.</title>
        <authorList>
            <person name="Park C."/>
        </authorList>
    </citation>
    <scope>NUCLEOTIDE SEQUENCE [LARGE SCALE GENOMIC DNA]</scope>
    <source>
        <strain evidence="4 5">C33</strain>
    </source>
</reference>
<dbReference type="PANTHER" id="PTHR24104">
    <property type="entry name" value="E3 UBIQUITIN-PROTEIN LIGASE NHLRC1-RELATED"/>
    <property type="match status" value="1"/>
</dbReference>
<dbReference type="EMBL" id="CP047895">
    <property type="protein sequence ID" value="QHL89647.1"/>
    <property type="molecule type" value="Genomic_DNA"/>
</dbReference>
<feature type="domain" description="SMP-30/Gluconolactonase/LRE-like region" evidence="3">
    <location>
        <begin position="168"/>
        <end position="302"/>
    </location>
</feature>
<dbReference type="KEGG" id="schy:GVO57_00945"/>
<feature type="repeat" description="NHL" evidence="2">
    <location>
        <begin position="211"/>
        <end position="245"/>
    </location>
</feature>
<evidence type="ECO:0000259" key="3">
    <source>
        <dbReference type="Pfam" id="PF08450"/>
    </source>
</evidence>
<evidence type="ECO:0000256" key="2">
    <source>
        <dbReference type="PROSITE-ProRule" id="PRU00504"/>
    </source>
</evidence>
<dbReference type="InterPro" id="IPR013658">
    <property type="entry name" value="SGL"/>
</dbReference>
<dbReference type="InterPro" id="IPR001258">
    <property type="entry name" value="NHL_repeat"/>
</dbReference>
<proteinExistence type="predicted"/>
<dbReference type="Pfam" id="PF08450">
    <property type="entry name" value="SGL"/>
    <property type="match status" value="1"/>
</dbReference>
<keyword evidence="5" id="KW-1185">Reference proteome</keyword>
<dbReference type="Proteomes" id="UP000464468">
    <property type="component" value="Chromosome"/>
</dbReference>
<gene>
    <name evidence="4" type="ORF">GVO57_00945</name>
</gene>
<dbReference type="Gene3D" id="2.120.10.30">
    <property type="entry name" value="TolB, C-terminal domain"/>
    <property type="match status" value="1"/>
</dbReference>
<dbReference type="SUPFAM" id="SSF101898">
    <property type="entry name" value="NHL repeat"/>
    <property type="match status" value="1"/>
</dbReference>
<dbReference type="GO" id="GO:0008270">
    <property type="term" value="F:zinc ion binding"/>
    <property type="evidence" value="ECO:0007669"/>
    <property type="project" value="UniProtKB-KW"/>
</dbReference>
<protein>
    <submittedName>
        <fullName evidence="4">Gluconolaconase</fullName>
    </submittedName>
</protein>
<evidence type="ECO:0000256" key="1">
    <source>
        <dbReference type="ARBA" id="ARBA00022737"/>
    </source>
</evidence>
<dbReference type="InterPro" id="IPR011042">
    <property type="entry name" value="6-blade_b-propeller_TolB-like"/>
</dbReference>
<evidence type="ECO:0000313" key="4">
    <source>
        <dbReference type="EMBL" id="QHL89647.1"/>
    </source>
</evidence>
<dbReference type="RefSeq" id="WP_160591088.1">
    <property type="nucleotide sequence ID" value="NZ_CP047895.1"/>
</dbReference>
<name>A0A7Z2NTZ5_9SPHN</name>
<accession>A0A7Z2NTZ5</accession>
<keyword evidence="1" id="KW-0677">Repeat</keyword>